<name>A0A5P1E5E4_ASPOF</name>
<feature type="transmembrane region" description="Helical" evidence="1">
    <location>
        <begin position="100"/>
        <end position="125"/>
    </location>
</feature>
<feature type="transmembrane region" description="Helical" evidence="1">
    <location>
        <begin position="146"/>
        <end position="167"/>
    </location>
</feature>
<evidence type="ECO:0000313" key="3">
    <source>
        <dbReference type="Proteomes" id="UP000243459"/>
    </source>
</evidence>
<dbReference type="GO" id="GO:0016020">
    <property type="term" value="C:membrane"/>
    <property type="evidence" value="ECO:0007669"/>
    <property type="project" value="TreeGrafter"/>
</dbReference>
<evidence type="ECO:0000313" key="2">
    <source>
        <dbReference type="EMBL" id="ONK57861.1"/>
    </source>
</evidence>
<sequence length="545" mass="61261">MLIMKTGLKFDRVVLFLCILVVIFRFGLREVDAHKTHRYRRTNLQVGTDRILVEAQNDTISALTIRTQRVDPLNDLKKYRGGYNITNKHYWSSTIFTGKFGYIIAALWLIAGLIYAIILLVTSLCCNKRRKRKENKKLLCSRKYNLWPVLLAIILTLLAIVASGVALSGSVGFNSRAKIIKNIILDAANNASGTIYSVTDAVKAMQNDSQIYRRLDRSGRLNSTLQRLDGDADRIERKAGKTMHYLNKGLKILNVVTIVTVSVNLVAVIGLLVSGPFLRLRRIFHMLIIICWVLIILFWVYFGLYYFLNKFAGDTCAALDEFRQDPRNSTLSSILPCNDQTSAKTALHDVGAGIHNIVDQVNANIPSLQSLSQQGVEYICNPFSGPPDYNYQPENCSSNTIQIGNIPQLLKAYSCSNETCKQGEFISAGNYNKAVVYTSSIQEIVDAYPGMESLVDCKLVKDAFSKILFEECKPLKKHVHIAWAAFVALSTIMVIMVLLWIVEDRRESKCCSVDGSVKPHSSPRQSSEVDVNEMAYRDTEFRQEA</sequence>
<feature type="transmembrane region" description="Helical" evidence="1">
    <location>
        <begin position="286"/>
        <end position="308"/>
    </location>
</feature>
<accession>A0A5P1E5E4</accession>
<protein>
    <submittedName>
        <fullName evidence="2">Uncharacterized protein</fullName>
    </submittedName>
</protein>
<dbReference type="EMBL" id="CM007389">
    <property type="protein sequence ID" value="ONK57861.1"/>
    <property type="molecule type" value="Genomic_DNA"/>
</dbReference>
<keyword evidence="3" id="KW-1185">Reference proteome</keyword>
<feature type="transmembrane region" description="Helical" evidence="1">
    <location>
        <begin position="481"/>
        <end position="502"/>
    </location>
</feature>
<dbReference type="OMA" id="LVECQTV"/>
<reference evidence="3" key="1">
    <citation type="journal article" date="2017" name="Nat. Commun.">
        <title>The asparagus genome sheds light on the origin and evolution of a young Y chromosome.</title>
        <authorList>
            <person name="Harkess A."/>
            <person name="Zhou J."/>
            <person name="Xu C."/>
            <person name="Bowers J.E."/>
            <person name="Van der Hulst R."/>
            <person name="Ayyampalayam S."/>
            <person name="Mercati F."/>
            <person name="Riccardi P."/>
            <person name="McKain M.R."/>
            <person name="Kakrana A."/>
            <person name="Tang H."/>
            <person name="Ray J."/>
            <person name="Groenendijk J."/>
            <person name="Arikit S."/>
            <person name="Mathioni S.M."/>
            <person name="Nakano M."/>
            <person name="Shan H."/>
            <person name="Telgmann-Rauber A."/>
            <person name="Kanno A."/>
            <person name="Yue Z."/>
            <person name="Chen H."/>
            <person name="Li W."/>
            <person name="Chen Y."/>
            <person name="Xu X."/>
            <person name="Zhang Y."/>
            <person name="Luo S."/>
            <person name="Chen H."/>
            <person name="Gao J."/>
            <person name="Mao Z."/>
            <person name="Pires J.C."/>
            <person name="Luo M."/>
            <person name="Kudrna D."/>
            <person name="Wing R.A."/>
            <person name="Meyers B.C."/>
            <person name="Yi K."/>
            <person name="Kong H."/>
            <person name="Lavrijsen P."/>
            <person name="Sunseri F."/>
            <person name="Falavigna A."/>
            <person name="Ye Y."/>
            <person name="Leebens-Mack J.H."/>
            <person name="Chen G."/>
        </authorList>
    </citation>
    <scope>NUCLEOTIDE SEQUENCE [LARGE SCALE GENOMIC DNA]</scope>
    <source>
        <strain evidence="3">cv. DH0086</strain>
    </source>
</reference>
<dbReference type="InterPro" id="IPR040283">
    <property type="entry name" value="DDB_G0292058-like"/>
</dbReference>
<organism evidence="2 3">
    <name type="scientific">Asparagus officinalis</name>
    <name type="common">Garden asparagus</name>
    <dbReference type="NCBI Taxonomy" id="4686"/>
    <lineage>
        <taxon>Eukaryota</taxon>
        <taxon>Viridiplantae</taxon>
        <taxon>Streptophyta</taxon>
        <taxon>Embryophyta</taxon>
        <taxon>Tracheophyta</taxon>
        <taxon>Spermatophyta</taxon>
        <taxon>Magnoliopsida</taxon>
        <taxon>Liliopsida</taxon>
        <taxon>Asparagales</taxon>
        <taxon>Asparagaceae</taxon>
        <taxon>Asparagoideae</taxon>
        <taxon>Asparagus</taxon>
    </lineage>
</organism>
<dbReference type="Proteomes" id="UP000243459">
    <property type="component" value="Chromosome 9"/>
</dbReference>
<dbReference type="Gramene" id="ONK57861">
    <property type="protein sequence ID" value="ONK57861"/>
    <property type="gene ID" value="A4U43_C09F4960"/>
</dbReference>
<keyword evidence="1" id="KW-0812">Transmembrane</keyword>
<keyword evidence="1" id="KW-0472">Membrane</keyword>
<dbReference type="AlphaFoldDB" id="A0A5P1E5E4"/>
<gene>
    <name evidence="2" type="ORF">A4U43_C09F4960</name>
</gene>
<keyword evidence="1" id="KW-1133">Transmembrane helix</keyword>
<proteinExistence type="predicted"/>
<dbReference type="PANTHER" id="PTHR31414">
    <property type="entry name" value="TRANSMEMBRANE PROTEIN DDB_G0292058"/>
    <property type="match status" value="1"/>
</dbReference>
<feature type="transmembrane region" description="Helical" evidence="1">
    <location>
        <begin position="252"/>
        <end position="274"/>
    </location>
</feature>
<evidence type="ECO:0000256" key="1">
    <source>
        <dbReference type="SAM" id="Phobius"/>
    </source>
</evidence>
<dbReference type="OrthoDB" id="1922814at2759"/>
<dbReference type="PANTHER" id="PTHR31414:SF18">
    <property type="entry name" value="TRANSMEMBRANE PROTEIN-RELATED"/>
    <property type="match status" value="1"/>
</dbReference>